<evidence type="ECO:0000259" key="6">
    <source>
        <dbReference type="PROSITE" id="PS50095"/>
    </source>
</evidence>
<dbReference type="InterPro" id="IPR036392">
    <property type="entry name" value="PLAT/LH2_dom_sf"/>
</dbReference>
<dbReference type="GO" id="GO:0034440">
    <property type="term" value="P:lipid oxidation"/>
    <property type="evidence" value="ECO:0007669"/>
    <property type="project" value="InterPro"/>
</dbReference>
<dbReference type="InterPro" id="IPR000907">
    <property type="entry name" value="LipOase"/>
</dbReference>
<dbReference type="GO" id="GO:0046872">
    <property type="term" value="F:metal ion binding"/>
    <property type="evidence" value="ECO:0007669"/>
    <property type="project" value="UniProtKB-KW"/>
</dbReference>
<dbReference type="SUPFAM" id="SSF49723">
    <property type="entry name" value="Lipase/lipooxygenase domain (PLAT/LH2 domain)"/>
    <property type="match status" value="1"/>
</dbReference>
<dbReference type="Proteomes" id="UP001497482">
    <property type="component" value="Chromosome 17"/>
</dbReference>
<evidence type="ECO:0000313" key="9">
    <source>
        <dbReference type="Proteomes" id="UP001497482"/>
    </source>
</evidence>
<reference evidence="8 9" key="1">
    <citation type="submission" date="2024-04" db="EMBL/GenBank/DDBJ databases">
        <authorList>
            <person name="Waldvogel A.-M."/>
            <person name="Schoenle A."/>
        </authorList>
    </citation>
    <scope>NUCLEOTIDE SEQUENCE [LARGE SCALE GENOMIC DNA]</scope>
</reference>
<dbReference type="SUPFAM" id="SSF48484">
    <property type="entry name" value="Lipoxigenase"/>
    <property type="match status" value="1"/>
</dbReference>
<protein>
    <submittedName>
        <fullName evidence="8">Uncharacterized protein</fullName>
    </submittedName>
</protein>
<evidence type="ECO:0000256" key="3">
    <source>
        <dbReference type="ARBA" id="ARBA00023002"/>
    </source>
</evidence>
<evidence type="ECO:0000256" key="2">
    <source>
        <dbReference type="ARBA" id="ARBA00022964"/>
    </source>
</evidence>
<keyword evidence="9" id="KW-1185">Reference proteome</keyword>
<dbReference type="InterPro" id="IPR013819">
    <property type="entry name" value="LipOase_C"/>
</dbReference>
<organism evidence="8 9">
    <name type="scientific">Knipowitschia caucasica</name>
    <name type="common">Caucasian dwarf goby</name>
    <name type="synonym">Pomatoschistus caucasicus</name>
    <dbReference type="NCBI Taxonomy" id="637954"/>
    <lineage>
        <taxon>Eukaryota</taxon>
        <taxon>Metazoa</taxon>
        <taxon>Chordata</taxon>
        <taxon>Craniata</taxon>
        <taxon>Vertebrata</taxon>
        <taxon>Euteleostomi</taxon>
        <taxon>Actinopterygii</taxon>
        <taxon>Neopterygii</taxon>
        <taxon>Teleostei</taxon>
        <taxon>Neoteleostei</taxon>
        <taxon>Acanthomorphata</taxon>
        <taxon>Gobiaria</taxon>
        <taxon>Gobiiformes</taxon>
        <taxon>Gobioidei</taxon>
        <taxon>Gobiidae</taxon>
        <taxon>Gobiinae</taxon>
        <taxon>Knipowitschia</taxon>
    </lineage>
</organism>
<proteinExistence type="predicted"/>
<gene>
    <name evidence="8" type="ORF">KC01_LOCUS16564</name>
</gene>
<evidence type="ECO:0000256" key="4">
    <source>
        <dbReference type="ARBA" id="ARBA00023098"/>
    </source>
</evidence>
<keyword evidence="4" id="KW-0443">Lipid metabolism</keyword>
<evidence type="ECO:0000259" key="7">
    <source>
        <dbReference type="PROSITE" id="PS51393"/>
    </source>
</evidence>
<dbReference type="Gene3D" id="2.60.60.20">
    <property type="entry name" value="PLAT/LH2 domain"/>
    <property type="match status" value="1"/>
</dbReference>
<keyword evidence="2" id="KW-0223">Dioxygenase</keyword>
<dbReference type="AlphaFoldDB" id="A0AAV2KF02"/>
<feature type="domain" description="Lipoxygenase" evidence="7">
    <location>
        <begin position="119"/>
        <end position="252"/>
    </location>
</feature>
<keyword evidence="1" id="KW-0479">Metal-binding</keyword>
<keyword evidence="3" id="KW-0560">Oxidoreductase</keyword>
<feature type="domain" description="PLAT" evidence="6">
    <location>
        <begin position="2"/>
        <end position="119"/>
    </location>
</feature>
<evidence type="ECO:0000256" key="1">
    <source>
        <dbReference type="ARBA" id="ARBA00022723"/>
    </source>
</evidence>
<dbReference type="PROSITE" id="PS51393">
    <property type="entry name" value="LIPOXYGENASE_3"/>
    <property type="match status" value="1"/>
</dbReference>
<dbReference type="EMBL" id="OZ035839">
    <property type="protein sequence ID" value="CAL1586515.1"/>
    <property type="molecule type" value="Genomic_DNA"/>
</dbReference>
<dbReference type="GO" id="GO:0016702">
    <property type="term" value="F:oxidoreductase activity, acting on single donors with incorporation of molecular oxygen, incorporation of two atoms of oxygen"/>
    <property type="evidence" value="ECO:0007669"/>
    <property type="project" value="InterPro"/>
</dbReference>
<dbReference type="Pfam" id="PF01477">
    <property type="entry name" value="PLAT"/>
    <property type="match status" value="1"/>
</dbReference>
<dbReference type="Gene3D" id="1.20.245.10">
    <property type="entry name" value="Lipoxygenase-1, Domain 5"/>
    <property type="match status" value="1"/>
</dbReference>
<evidence type="ECO:0000256" key="5">
    <source>
        <dbReference type="PROSITE-ProRule" id="PRU00152"/>
    </source>
</evidence>
<accession>A0AAV2KF02</accession>
<dbReference type="InterPro" id="IPR036226">
    <property type="entry name" value="LipOase_C_sf"/>
</dbReference>
<comment type="caution">
    <text evidence="5">Lacks conserved residue(s) required for the propagation of feature annotation.</text>
</comment>
<name>A0AAV2KF02_KNICA</name>
<dbReference type="SMART" id="SM00308">
    <property type="entry name" value="LH2"/>
    <property type="match status" value="1"/>
</dbReference>
<dbReference type="PANTHER" id="PTHR11771">
    <property type="entry name" value="LIPOXYGENASE"/>
    <property type="match status" value="1"/>
</dbReference>
<dbReference type="PROSITE" id="PS50095">
    <property type="entry name" value="PLAT"/>
    <property type="match status" value="1"/>
</dbReference>
<evidence type="ECO:0000313" key="8">
    <source>
        <dbReference type="EMBL" id="CAL1586515.1"/>
    </source>
</evidence>
<dbReference type="InterPro" id="IPR001024">
    <property type="entry name" value="PLAT/LH2_dom"/>
</dbReference>
<sequence>MPVYKILVTTGDMPFAGTWDSVYVTLVGSEGQSKRTELNNIGFDFSRGKARSYTLKHDFSLGNLLLLTVAKDPFFIFPEDKWYCSKILVTTPEDNTILFPCYRWISRGELVELRGGKATLIYEDELQLLLDHRNNEIQSRKTQYQWTFHYEGLPNGYDDGSKALAEGHASATSTNSFEQSLGGISKSKDKWKSFEEMEKVIGVKKTAITDYVMQNWKDDSFFGFQFLNGVNPNAIKRCSQLPSNFPITNWMLMDCVSAGWTVSQLDGLCLSWMDCVSAGGTVSQLDGLCLSWMDCVSQLDGLCLSAGWTVSQLEELSLSWMDCVSQLDGLSLSWMDCVSAGWTVSQLDGLCLSWRNCLSAGWTVSLSWMDCVSAGWTVSQLDGLCLSWMDCVSQLDGLCLSWMDCVSAGWTVSQLDGLCLSWMDCVSQLDGLCLSWMDCVSAGWTVSLSWMDCVSQLDGLCLSWMDCLSAGWTVSLSWMDCVSAGGTVSLTNLNYETLRNFI</sequence>